<evidence type="ECO:0000313" key="9">
    <source>
        <dbReference type="EMBL" id="CAJ0930469.1"/>
    </source>
</evidence>
<evidence type="ECO:0000256" key="5">
    <source>
        <dbReference type="ARBA" id="ARBA00023136"/>
    </source>
</evidence>
<dbReference type="EMBL" id="CAUEEQ010006669">
    <property type="protein sequence ID" value="CAJ0930469.1"/>
    <property type="molecule type" value="Genomic_DNA"/>
</dbReference>
<dbReference type="InterPro" id="IPR037721">
    <property type="entry name" value="Ferlin"/>
</dbReference>
<feature type="compositionally biased region" description="Basic residues" evidence="6">
    <location>
        <begin position="58"/>
        <end position="67"/>
    </location>
</feature>
<feature type="domain" description="Ferlin C-terminal" evidence="8">
    <location>
        <begin position="22"/>
        <end position="176"/>
    </location>
</feature>
<dbReference type="InterPro" id="IPR032362">
    <property type="entry name" value="Ferlin_C"/>
</dbReference>
<keyword evidence="4 7" id="KW-1133">Transmembrane helix</keyword>
<protein>
    <recommendedName>
        <fullName evidence="8">Ferlin C-terminal domain-containing protein</fullName>
    </recommendedName>
</protein>
<reference evidence="9" key="1">
    <citation type="submission" date="2023-07" db="EMBL/GenBank/DDBJ databases">
        <authorList>
            <person name="Stuckert A."/>
        </authorList>
    </citation>
    <scope>NUCLEOTIDE SEQUENCE</scope>
</reference>
<evidence type="ECO:0000256" key="1">
    <source>
        <dbReference type="ARBA" id="ARBA00004370"/>
    </source>
</evidence>
<dbReference type="PANTHER" id="PTHR12546">
    <property type="entry name" value="FER-1-LIKE"/>
    <property type="match status" value="1"/>
</dbReference>
<keyword evidence="3" id="KW-0677">Repeat</keyword>
<evidence type="ECO:0000313" key="10">
    <source>
        <dbReference type="Proteomes" id="UP001176940"/>
    </source>
</evidence>
<keyword evidence="2 7" id="KW-0812">Transmembrane</keyword>
<dbReference type="Pfam" id="PF16165">
    <property type="entry name" value="Ferlin_C"/>
    <property type="match status" value="1"/>
</dbReference>
<dbReference type="Proteomes" id="UP001176940">
    <property type="component" value="Unassembled WGS sequence"/>
</dbReference>
<sequence>MVRGAKTAHQCTIKMAKDKAMPRFSIFRNKRMRGWWPFVKLKSEEDEEREEREAEDKKKKKKKKKKNVKLEDVQYSDSSGNTYILAGKVEAEFQLVTVEEAEKSPVGLGRKEPEPLEKPNRPKTSFNWFVNPLKTFVFFIWKKYKKYIIALLIIAILTIFLVLILYTMPGYISEKIING</sequence>
<accession>A0ABN9L544</accession>
<evidence type="ECO:0000256" key="4">
    <source>
        <dbReference type="ARBA" id="ARBA00022989"/>
    </source>
</evidence>
<organism evidence="9 10">
    <name type="scientific">Ranitomeya imitator</name>
    <name type="common">mimic poison frog</name>
    <dbReference type="NCBI Taxonomy" id="111125"/>
    <lineage>
        <taxon>Eukaryota</taxon>
        <taxon>Metazoa</taxon>
        <taxon>Chordata</taxon>
        <taxon>Craniata</taxon>
        <taxon>Vertebrata</taxon>
        <taxon>Euteleostomi</taxon>
        <taxon>Amphibia</taxon>
        <taxon>Batrachia</taxon>
        <taxon>Anura</taxon>
        <taxon>Neobatrachia</taxon>
        <taxon>Hyloidea</taxon>
        <taxon>Dendrobatidae</taxon>
        <taxon>Dendrobatinae</taxon>
        <taxon>Ranitomeya</taxon>
    </lineage>
</organism>
<comment type="subcellular location">
    <subcellularLocation>
        <location evidence="1">Membrane</location>
    </subcellularLocation>
</comment>
<keyword evidence="10" id="KW-1185">Reference proteome</keyword>
<evidence type="ECO:0000256" key="7">
    <source>
        <dbReference type="SAM" id="Phobius"/>
    </source>
</evidence>
<evidence type="ECO:0000256" key="6">
    <source>
        <dbReference type="SAM" id="MobiDB-lite"/>
    </source>
</evidence>
<feature type="transmembrane region" description="Helical" evidence="7">
    <location>
        <begin position="147"/>
        <end position="168"/>
    </location>
</feature>
<evidence type="ECO:0000259" key="8">
    <source>
        <dbReference type="Pfam" id="PF16165"/>
    </source>
</evidence>
<feature type="region of interest" description="Disordered" evidence="6">
    <location>
        <begin position="43"/>
        <end position="69"/>
    </location>
</feature>
<name>A0ABN9L544_9NEOB</name>
<proteinExistence type="predicted"/>
<gene>
    <name evidence="9" type="ORF">RIMI_LOCUS4224922</name>
</gene>
<comment type="caution">
    <text evidence="9">The sequence shown here is derived from an EMBL/GenBank/DDBJ whole genome shotgun (WGS) entry which is preliminary data.</text>
</comment>
<keyword evidence="5 7" id="KW-0472">Membrane</keyword>
<evidence type="ECO:0000256" key="3">
    <source>
        <dbReference type="ARBA" id="ARBA00022737"/>
    </source>
</evidence>
<evidence type="ECO:0000256" key="2">
    <source>
        <dbReference type="ARBA" id="ARBA00022692"/>
    </source>
</evidence>
<dbReference type="PANTHER" id="PTHR12546:SF36">
    <property type="entry name" value="FER-1-LIKE PROTEIN 4"/>
    <property type="match status" value="1"/>
</dbReference>